<dbReference type="Pfam" id="PF10220">
    <property type="entry name" value="Smg8_Smg9"/>
    <property type="match status" value="2"/>
</dbReference>
<feature type="compositionally biased region" description="Basic and acidic residues" evidence="5">
    <location>
        <begin position="556"/>
        <end position="565"/>
    </location>
</feature>
<reference evidence="6 7" key="1">
    <citation type="journal article" date="2015" name="Genome Biol.">
        <title>Comparative genomics of Steinernema reveals deeply conserved gene regulatory networks.</title>
        <authorList>
            <person name="Dillman A.R."/>
            <person name="Macchietto M."/>
            <person name="Porter C.F."/>
            <person name="Rogers A."/>
            <person name="Williams B."/>
            <person name="Antoshechkin I."/>
            <person name="Lee M.M."/>
            <person name="Goodwin Z."/>
            <person name="Lu X."/>
            <person name="Lewis E.E."/>
            <person name="Goodrich-Blair H."/>
            <person name="Stock S.P."/>
            <person name="Adams B.J."/>
            <person name="Sternberg P.W."/>
            <person name="Mortazavi A."/>
        </authorList>
    </citation>
    <scope>NUCLEOTIDE SEQUENCE [LARGE SCALE GENOMIC DNA]</scope>
    <source>
        <strain evidence="6 7">ALL</strain>
    </source>
</reference>
<dbReference type="GO" id="GO:0000184">
    <property type="term" value="P:nuclear-transcribed mRNA catabolic process, nonsense-mediated decay"/>
    <property type="evidence" value="ECO:0007669"/>
    <property type="project" value="UniProtKB-UniRule"/>
</dbReference>
<reference evidence="6 7" key="2">
    <citation type="journal article" date="2019" name="G3 (Bethesda)">
        <title>Hybrid Assembly of the Genome of the Entomopathogenic Nematode Steinernema carpocapsae Identifies the X-Chromosome.</title>
        <authorList>
            <person name="Serra L."/>
            <person name="Macchietto M."/>
            <person name="Macias-Munoz A."/>
            <person name="McGill C.J."/>
            <person name="Rodriguez I.M."/>
            <person name="Rodriguez B."/>
            <person name="Murad R."/>
            <person name="Mortazavi A."/>
        </authorList>
    </citation>
    <scope>NUCLEOTIDE SEQUENCE [LARGE SCALE GENOMIC DNA]</scope>
    <source>
        <strain evidence="6 7">ALL</strain>
    </source>
</reference>
<evidence type="ECO:0000256" key="5">
    <source>
        <dbReference type="SAM" id="MobiDB-lite"/>
    </source>
</evidence>
<dbReference type="Proteomes" id="UP000298663">
    <property type="component" value="Chromosome X"/>
</dbReference>
<keyword evidence="2 4" id="KW-0866">Nonsense-mediated mRNA decay</keyword>
<feature type="region of interest" description="Disordered" evidence="5">
    <location>
        <begin position="514"/>
        <end position="693"/>
    </location>
</feature>
<dbReference type="InterPro" id="IPR019354">
    <property type="entry name" value="SMG8-like"/>
</dbReference>
<dbReference type="STRING" id="34508.A0A4U8UR49"/>
<dbReference type="OrthoDB" id="63589at2759"/>
<evidence type="ECO:0000256" key="1">
    <source>
        <dbReference type="ARBA" id="ARBA00006443"/>
    </source>
</evidence>
<proteinExistence type="inferred from homology"/>
<evidence type="ECO:0000256" key="2">
    <source>
        <dbReference type="ARBA" id="ARBA00023161"/>
    </source>
</evidence>
<name>A0A4U8UR49_STECR</name>
<evidence type="ECO:0000313" key="7">
    <source>
        <dbReference type="Proteomes" id="UP000298663"/>
    </source>
</evidence>
<gene>
    <name evidence="6" type="ORF">L596_002939</name>
</gene>
<sequence length="978" mass="111193">MADDFVEWLDETFDRFEAYNDSEVTVVAVIGKESGEHSKSEAINAFLEQAAFGSRYIKSADKTTFIESYFAEDCRTVFLVLYGLNDVNSFAYAFENGESDDPPSFFETVARLERDYNRHVHLLFLISHIVLFVDPGCRFDVNLAKTLNAVNQIRKQKKEEVSEILEEYSDIPEIVAKEGRFAVPRLLFLFDRNPLRVELGMNKRNELLAKMQSSIERQITSILRSYKILSSVSRSCIGCLSDDRFVHVNSAQGWTFDAVKDIVYQCVLGDASERDVRTEEERKLRRAGDDFDRFLTFHLDHGVGDLDDDLIFCNPTMYEFLATARVLYRVLIQLQLTDSTESGLWGSKTMDTEYEDEAFAIYKRGEKENLSGTTVLRAYSRAEHEMRFFDAKEFLENHYTGADITKILESLTVRCEQSWENDSRPCEVMSVTGNPCGLPIHCVPGDKKLRNSQRPHANLIRFMSCCNCGKSQALRPDPFSSREANYDFYDHISFKCCRFIERHLFDLFDHETASARETPEIPEDESEDGSGSIDRVDFLGQGENHYDSYDEDDEFKSEHDLRYDKLAPISDSESEEGREETKDLGVDDDLLQDGRYSDQDDREQPVTYSSAEEETPYREEASGSPSISTSPQSKEFGNKSNPSTQVSVQQNLSDSESDKNEEDLNPSTSKPNDEANLEENPEETEVVSKLKKGSYLDEDQPITFRNPTPGATWDDSLVKNREIERKFRGQYLDCLPHTGAPHGLLPLFPSWACICIGSSSIYSHTYGMRDQPLMRSGSDFLLPLDVILPVNGRRWDAAMAELNITNPATFKHKRRIIRLEDGTEQEVEKVKLFIGFDYECVRGHRFMLESPGTVMKHHRRNGQLQGNATELLDSDLPIWMPCPCKKTPTSIAQLMRIHVVTPKAPVAISLNPKVQALDDEDFFTLGDDPISLSLAKYYILRLPFSYVGPNGAVRPPSTNAVLQSGCLPTIDLFVTENE</sequence>
<feature type="compositionally biased region" description="Acidic residues" evidence="5">
    <location>
        <begin position="675"/>
        <end position="685"/>
    </location>
</feature>
<dbReference type="PANTHER" id="PTHR13091">
    <property type="entry name" value="AMPLIFIED IN BREAST CANCER 2-RELATED"/>
    <property type="match status" value="1"/>
</dbReference>
<comment type="caution">
    <text evidence="6">The sequence shown here is derived from an EMBL/GenBank/DDBJ whole genome shotgun (WGS) entry which is preliminary data.</text>
</comment>
<accession>A0A4U8UR49</accession>
<dbReference type="PANTHER" id="PTHR13091:SF0">
    <property type="entry name" value="NONSENSE-MEDIATED MRNA DECAY FACTOR SMG8"/>
    <property type="match status" value="1"/>
</dbReference>
<dbReference type="EMBL" id="CM016762">
    <property type="protein sequence ID" value="TMS35561.1"/>
    <property type="molecule type" value="Genomic_DNA"/>
</dbReference>
<organism evidence="6 7">
    <name type="scientific">Steinernema carpocapsae</name>
    <name type="common">Entomopathogenic nematode</name>
    <dbReference type="NCBI Taxonomy" id="34508"/>
    <lineage>
        <taxon>Eukaryota</taxon>
        <taxon>Metazoa</taxon>
        <taxon>Ecdysozoa</taxon>
        <taxon>Nematoda</taxon>
        <taxon>Chromadorea</taxon>
        <taxon>Rhabditida</taxon>
        <taxon>Tylenchina</taxon>
        <taxon>Panagrolaimomorpha</taxon>
        <taxon>Strongyloidoidea</taxon>
        <taxon>Steinernematidae</taxon>
        <taxon>Steinernema</taxon>
    </lineage>
</organism>
<feature type="compositionally biased region" description="Polar residues" evidence="5">
    <location>
        <begin position="638"/>
        <end position="654"/>
    </location>
</feature>
<protein>
    <recommendedName>
        <fullName evidence="3 4">Nonsense-mediated mRNA decay factor SMG8</fullName>
    </recommendedName>
</protein>
<feature type="compositionally biased region" description="Low complexity" evidence="5">
    <location>
        <begin position="622"/>
        <end position="633"/>
    </location>
</feature>
<comment type="function">
    <text evidence="4">Involved in nonsense-mediated decay (NMD) of mRNAs containing premature stop codons.</text>
</comment>
<evidence type="ECO:0000256" key="4">
    <source>
        <dbReference type="RuleBase" id="RU367133"/>
    </source>
</evidence>
<evidence type="ECO:0000256" key="3">
    <source>
        <dbReference type="ARBA" id="ARBA00029509"/>
    </source>
</evidence>
<comment type="similarity">
    <text evidence="1 4">Belongs to the SMG8 family.</text>
</comment>
<keyword evidence="7" id="KW-1185">Reference proteome</keyword>
<evidence type="ECO:0000313" key="6">
    <source>
        <dbReference type="EMBL" id="TMS35561.1"/>
    </source>
</evidence>
<feature type="compositionally biased region" description="Basic and acidic residues" evidence="5">
    <location>
        <begin position="595"/>
        <end position="604"/>
    </location>
</feature>
<dbReference type="AlphaFoldDB" id="A0A4U8UR49"/>
<dbReference type="EMBL" id="AZBU02000001">
    <property type="protein sequence ID" value="TMS35561.1"/>
    <property type="molecule type" value="Genomic_DNA"/>
</dbReference>